<dbReference type="Gene3D" id="3.30.559.30">
    <property type="entry name" value="Nonribosomal peptide synthetase, condensation domain"/>
    <property type="match status" value="1"/>
</dbReference>
<feature type="domain" description="Carrier" evidence="11">
    <location>
        <begin position="3095"/>
        <end position="3170"/>
    </location>
</feature>
<evidence type="ECO:0000256" key="9">
    <source>
        <dbReference type="ARBA" id="ARBA00054155"/>
    </source>
</evidence>
<dbReference type="GO" id="GO:0005737">
    <property type="term" value="C:cytoplasm"/>
    <property type="evidence" value="ECO:0007669"/>
    <property type="project" value="TreeGrafter"/>
</dbReference>
<dbReference type="SMART" id="SM00822">
    <property type="entry name" value="PKS_KR"/>
    <property type="match status" value="1"/>
</dbReference>
<dbReference type="Gene3D" id="1.10.1200.10">
    <property type="entry name" value="ACP-like"/>
    <property type="match status" value="1"/>
</dbReference>
<dbReference type="InterPro" id="IPR011032">
    <property type="entry name" value="GroES-like_sf"/>
</dbReference>
<dbReference type="CDD" id="cd19531">
    <property type="entry name" value="LCL_NRPS-like"/>
    <property type="match status" value="1"/>
</dbReference>
<dbReference type="InterPro" id="IPR000873">
    <property type="entry name" value="AMP-dep_synth/lig_dom"/>
</dbReference>
<dbReference type="PROSITE" id="PS00455">
    <property type="entry name" value="AMP_BINDING"/>
    <property type="match status" value="1"/>
</dbReference>
<dbReference type="Gene3D" id="3.30.70.3290">
    <property type="match status" value="1"/>
</dbReference>
<dbReference type="InterPro" id="IPR057326">
    <property type="entry name" value="KR_dom"/>
</dbReference>
<evidence type="ECO:0000259" key="13">
    <source>
        <dbReference type="PROSITE" id="PS52019"/>
    </source>
</evidence>
<dbReference type="PANTHER" id="PTHR43775:SF37">
    <property type="entry name" value="SI:DKEY-61P9.11"/>
    <property type="match status" value="1"/>
</dbReference>
<dbReference type="GO" id="GO:0006633">
    <property type="term" value="P:fatty acid biosynthetic process"/>
    <property type="evidence" value="ECO:0007669"/>
    <property type="project" value="UniProtKB-UniPathway"/>
</dbReference>
<dbReference type="SMART" id="SM00825">
    <property type="entry name" value="PKS_KS"/>
    <property type="match status" value="1"/>
</dbReference>
<keyword evidence="4" id="KW-0596">Phosphopantetheine</keyword>
<dbReference type="NCBIfam" id="TIGR01733">
    <property type="entry name" value="AA-adenyl-dom"/>
    <property type="match status" value="1"/>
</dbReference>
<dbReference type="InterPro" id="IPR001227">
    <property type="entry name" value="Ac_transferase_dom_sf"/>
</dbReference>
<dbReference type="Pfam" id="PF14765">
    <property type="entry name" value="PS-DH"/>
    <property type="match status" value="1"/>
</dbReference>
<evidence type="ECO:0000256" key="1">
    <source>
        <dbReference type="ARBA" id="ARBA00001957"/>
    </source>
</evidence>
<organism evidence="14 15">
    <name type="scientific">Motilimonas pumila</name>
    <dbReference type="NCBI Taxonomy" id="2303987"/>
    <lineage>
        <taxon>Bacteria</taxon>
        <taxon>Pseudomonadati</taxon>
        <taxon>Pseudomonadota</taxon>
        <taxon>Gammaproteobacteria</taxon>
        <taxon>Alteromonadales</taxon>
        <taxon>Alteromonadales genera incertae sedis</taxon>
        <taxon>Motilimonas</taxon>
    </lineage>
</organism>
<dbReference type="InterPro" id="IPR020845">
    <property type="entry name" value="AMP-binding_CS"/>
</dbReference>
<name>A0A418YGH2_9GAMM</name>
<dbReference type="GO" id="GO:0005886">
    <property type="term" value="C:plasma membrane"/>
    <property type="evidence" value="ECO:0007669"/>
    <property type="project" value="TreeGrafter"/>
</dbReference>
<dbReference type="InterPro" id="IPR010071">
    <property type="entry name" value="AA_adenyl_dom"/>
</dbReference>
<dbReference type="Pfam" id="PF00501">
    <property type="entry name" value="AMP-binding"/>
    <property type="match status" value="1"/>
</dbReference>
<dbReference type="GO" id="GO:0004315">
    <property type="term" value="F:3-oxoacyl-[acyl-carrier-protein] synthase activity"/>
    <property type="evidence" value="ECO:0007669"/>
    <property type="project" value="InterPro"/>
</dbReference>
<feature type="active site" description="Proton acceptor; for dehydratase activity" evidence="10">
    <location>
        <position position="961"/>
    </location>
</feature>
<dbReference type="InterPro" id="IPR014031">
    <property type="entry name" value="Ketoacyl_synth_C"/>
</dbReference>
<dbReference type="CDD" id="cd05930">
    <property type="entry name" value="A_NRPS"/>
    <property type="match status" value="1"/>
</dbReference>
<dbReference type="Gene3D" id="3.40.50.12780">
    <property type="entry name" value="N-terminal domain of ligase-like"/>
    <property type="match status" value="1"/>
</dbReference>
<dbReference type="Pfam" id="PF00698">
    <property type="entry name" value="Acyl_transf_1"/>
    <property type="match status" value="1"/>
</dbReference>
<dbReference type="GO" id="GO:0004312">
    <property type="term" value="F:fatty acid synthase activity"/>
    <property type="evidence" value="ECO:0007669"/>
    <property type="project" value="TreeGrafter"/>
</dbReference>
<dbReference type="Pfam" id="PF00550">
    <property type="entry name" value="PP-binding"/>
    <property type="match status" value="2"/>
</dbReference>
<sequence length="3196" mass="350341">MNVSDIQNTAPTSYATDKENDIAIISLSCRYPGNIDSPQAFWQFLLNAGDGIIDVPNDRWDTQAWFDSDKDKANKMYVNRGGFLQNIDKFDPQFFNITPKEAPHIDPQHRWLLELTEELFENAGIAGSQLKGSDTAVYIGQFMHDYEQIQLDSSAKGMMSSHSATGPSMTLTANRISYCYDLIGPSVTLDTACSSSLVALDMACKAIHSGDSKMAIAGGVNILLRPELTMSICKASMLSPDTKCQSFDAAANGYVRSEGAGLVLVKKLSDAVAAGDNILAVIKATGVNQDGQTVGITVPNGDSQKKLLEKTLQQAKISPQDVQYAEAHGTGTAVGDPIEVNALGALFGPRPEQQAKCVIGSVKSNIGHTEAAAGMAGLIKTVKAMQHGVIPQNIHYHNTNPKIDLEKLNLEIAATEQPWPETDGGTRNAVVNSFGFGGTNANVVLQHTPQAQNRAKDQQPVINSLLKLLPLSAKSPSALKQLAKKYLDMLSALSDDSAESTAKPLHDICYSASTKRDHHAFRMTVSGHNIAQLCQGLQAFIEGDNHPSTCQGKALSNSNQKIAFVFSGMGTTWPAMGKSLYQQEPVFREAMDQCDQALARYTGWSLTDKIYHSDDEHLIHQTDIAQPAIFATQVAIAALLKSWHVKPAAIVGHSAGEVAASYIAGALDFDSAIRVIYQRSQLQATTEGEGKMLAVALSKTALAPYLAGIEDKVSIGAINSEQAITLSGDEQALTHIAQQLDEQGIFARMLKVAVPYHSPVMDKLKAPLIANLAGLKVATPSIPIYSTVTGKQATTEAWNAEYWPDNVREPVYFQAAIESMVADGYQVFLEIAPHAALASSIKNNLVDLDDSLVVTTMQRKQDDNLMLQQSLAQLHCGGIALNWQQLYPQQGQFIDLPNYPWQHQSYWHESVEVQQTRIKNIRSQNGFEEEQHPLLGCRLKSTSAIWQKQFELQDLTYIGDHQVESEVVYPGAAYIEMALALACETSENSQLSLENIRFERAFFIAESHTIETQFDSQTGDFSVTALNSESGQWQRYSAGTISELPPAPQKTQLDISALKQGLPKRLEQTAFYQHCHQLGLTYQESFQGVQWAQHSDQQSLIAYQLGAKLAANLSQYHLHPSILDAAFQSLFATIDSGFLPVAIKQLVLHKKPQAQGYAFLNTLFKDNEHIRGDIIICDPDGQVTVEVLGVELVASKTQIEHANALPIEYMFEWQKDKTSTELAPNSEKKHWLIVGLEQQGIKLQQALLAANQTCDYLAIDHSADYTAADLSQALAPFTDADSLIYLPQHTLANGITSLNGEQMQQACHSSAVLPMALTQAIEQVGWQKLNQVCFITLASQRVSADHYQDSEPLQLWQTPLWGFGRVFAAEYPAYQTRLIDIDHALTLSSDPVIEELLRADYQQEVALRHHSEKAQRYYHQLVSATSQHLSQQAHQPTEKQAQHHFALKTHNGEVTAVQQTLPMPTANQLKLKAVQINTCFSQAGGASSQLQGLCDVWAEVCATGSSVTGFDIGDEVLLIQQQGIAGEILVDAQHVINLSQQNVNTEALRQLHLSSLAFAAEALSQANKQQPILVQNADCLPNMAFVQVALSRKIPVVATVQNTANQSQLLAAGVAQVFSQQSFAFATVTDAEYQILVSDLTGQFIDKALSQLGVLGTFLNLNRDLVLAPKTQQGLIERQITVRHLSPASWQHQPINEQGLIQLCHQSGQYDALIAPASIQSVNQLSRYWQQGAGELLQLPISTLQVPVCHGINPDYIRSDACYMVTGGLGGLGLTILDWLAQQGAGHIVLIGRRAPSEQALIAIAKAQAMGCQVSWRQADVSDYPQIEAVIKEFNRSTCPLKGIIHSAGVLADGTIASQNKAQFDKVLQPKVTGSWNLHQASLPLQLDVFVCFSSIAAVVGWAGQSNYAAANTFMDSLCHYRQSLGLAALSVNWGPWADAGMAANLADNDIQRMSDAGMAALSNAQGLAAMDQLLSHGVAQGGVFELDWQKILQQFPNPAGKTLFARFYQASESEQQDFISVWQQTPQADQKALLQTTVAGLLAEVIGLASAEQVDNGRNVFEYGLNSLMSMDFKNRLQAALSLKLPATLVLKHPSVNAIVAFLLAGPLATGAQADNAEEKLQTVSTGSVAISRRNNDSLPAPLSFSQQRLWLIDQIETAKAQYNLPSVLKLQGSLNVAALEQALGGIILRHHILRTVYQVDANGEVNQQVIEGESFALQQHDLSQLDAAAQAQALQAQIDQESQTEFDLSKDLMLRACLIHLCKDEYVLVMTMHHIAADGWSRSLIEKEILALYQGHSQQHAPEIPELAIQYADYAHWQRQELDQQTLAKLFDFWQQELADLAPLHCIPTDKRRPNVASYTGARIKQRFSAHLTQQLNQLARQLDTTLFVVLQAAFSSLLQRYSGAEQIVLGTPVANRDRHEIAELVGFFVNTLVLKNDLSGQPNFEQLVARAKSTHLAALEHHQLPFEYLVDQLQPERSLSHAPLFQVMMALQNNQASQPSLPGIKIEVLPHESVFAKFDLNLDMVETAEGLSLDWEYATDLFEASSISQLSRHFEQLVTAVCQDPSQPLANIVLGDPQQLRQMAQGETLTTQALLIHQLAEHQAIHQANETALIFAEQRFTWHQLNQQANRLAHKLISHGAGKNQRIAIAMARSPDLIIAILASLKTGSAYVPLDVSAPQQRLALMLADCEAIITLSDNSLDHLTVPGVHLTSQDWQDLSTYSEAPPKQNTLSMADPAYLIYTSGSTGKPKAVLQSHQTISHLVQHQRGLQQAATTLQLASIAFDVSIQEIATSWFTGSPLVLLPDPLKLDGKGLISYLQTHQVERIFSAPAMFSFLLDSLAQQQMQLPALREVVLAGEAFSINSAMADLMKQGVKIHNHYGPTETHVVTEVELTGLRVGNTPSIGRPLANHQAWVLNAAMTPQPIGAVGELYIGGPGVAHGYHQQPRLTAQRFVEHQNQRLYRTGDKVRWLANGQLEFLGRADQQVQIRGFRVEPGEVQACLQALPIIEDAAVIAQGTPSKLVAYIVPTPTDAQNTLSQQARQALSQQLPDYMVPSAFVVLSELPFTLNGKLDVNALPSPQLQQSVHQYQAPNTPTQQALAAIWAQLLELDQVGLDDDFFALGGHSLLATRLIAQVNQNWQIELEIKQVFESPTLVAFAHEIDQQHEFSELLHHLDDLSEADLDRYLEEMSD</sequence>
<dbReference type="InterPro" id="IPR025110">
    <property type="entry name" value="AMP-bd_C"/>
</dbReference>
<dbReference type="SUPFAM" id="SSF50129">
    <property type="entry name" value="GroES-like"/>
    <property type="match status" value="1"/>
</dbReference>
<evidence type="ECO:0000256" key="7">
    <source>
        <dbReference type="ARBA" id="ARBA00022737"/>
    </source>
</evidence>
<dbReference type="InterPro" id="IPR036736">
    <property type="entry name" value="ACP-like_sf"/>
</dbReference>
<dbReference type="SUPFAM" id="SSF52151">
    <property type="entry name" value="FabD/lysophospholipase-like"/>
    <property type="match status" value="1"/>
</dbReference>
<dbReference type="InterPro" id="IPR032821">
    <property type="entry name" value="PKS_assoc"/>
</dbReference>
<feature type="region of interest" description="C-terminal hotdog fold" evidence="10">
    <location>
        <begin position="1063"/>
        <end position="1201"/>
    </location>
</feature>
<dbReference type="InterPro" id="IPR009081">
    <property type="entry name" value="PP-bd_ACP"/>
</dbReference>
<dbReference type="SUPFAM" id="SSF52777">
    <property type="entry name" value="CoA-dependent acyltransferases"/>
    <property type="match status" value="2"/>
</dbReference>
<feature type="active site" description="Proton donor; for dehydratase activity" evidence="10">
    <location>
        <position position="1124"/>
    </location>
</feature>
<dbReference type="Pfam" id="PF08659">
    <property type="entry name" value="KR"/>
    <property type="match status" value="1"/>
</dbReference>
<dbReference type="CDD" id="cd08955">
    <property type="entry name" value="KR_2_FAS_SDR_x"/>
    <property type="match status" value="1"/>
</dbReference>
<dbReference type="SMART" id="SM00823">
    <property type="entry name" value="PKS_PP"/>
    <property type="match status" value="2"/>
</dbReference>
<dbReference type="InterPro" id="IPR001242">
    <property type="entry name" value="Condensation_dom"/>
</dbReference>
<dbReference type="SUPFAM" id="SSF51735">
    <property type="entry name" value="NAD(P)-binding Rossmann-fold domains"/>
    <property type="match status" value="2"/>
</dbReference>
<dbReference type="Pfam" id="PF21089">
    <property type="entry name" value="PKS_DH_N"/>
    <property type="match status" value="1"/>
</dbReference>
<dbReference type="InterPro" id="IPR006162">
    <property type="entry name" value="Ppantetheine_attach_site"/>
</dbReference>
<evidence type="ECO:0000259" key="11">
    <source>
        <dbReference type="PROSITE" id="PS50075"/>
    </source>
</evidence>
<comment type="similarity">
    <text evidence="8">In the C-terminal section; belongs to the NRP synthetase family.</text>
</comment>
<dbReference type="EMBL" id="QZCH01000007">
    <property type="protein sequence ID" value="RJG48710.1"/>
    <property type="molecule type" value="Genomic_DNA"/>
</dbReference>
<comment type="pathway">
    <text evidence="2">Lipid metabolism; fatty acid biosynthesis.</text>
</comment>
<feature type="region of interest" description="N-terminal hotdog fold" evidence="10">
    <location>
        <begin position="932"/>
        <end position="1048"/>
    </location>
</feature>
<dbReference type="Pfam" id="PF02801">
    <property type="entry name" value="Ketoacyl-synt_C"/>
    <property type="match status" value="1"/>
</dbReference>
<dbReference type="RefSeq" id="WP_119910150.1">
    <property type="nucleotide sequence ID" value="NZ_QZCH01000007.1"/>
</dbReference>
<reference evidence="14 15" key="1">
    <citation type="submission" date="2018-09" db="EMBL/GenBank/DDBJ databases">
        <authorList>
            <person name="Wang F."/>
        </authorList>
    </citation>
    <scope>NUCLEOTIDE SEQUENCE [LARGE SCALE GENOMIC DNA]</scope>
    <source>
        <strain evidence="14 15">PLHSC7-2</strain>
    </source>
</reference>
<dbReference type="InterPro" id="IPR049900">
    <property type="entry name" value="PKS_mFAS_DH"/>
</dbReference>
<evidence type="ECO:0000259" key="12">
    <source>
        <dbReference type="PROSITE" id="PS52004"/>
    </source>
</evidence>
<proteinExistence type="inferred from homology"/>
<comment type="caution">
    <text evidence="14">The sequence shown here is derived from an EMBL/GenBank/DDBJ whole genome shotgun (WGS) entry which is preliminary data.</text>
</comment>
<dbReference type="Proteomes" id="UP000283255">
    <property type="component" value="Unassembled WGS sequence"/>
</dbReference>
<dbReference type="Gene3D" id="3.40.366.10">
    <property type="entry name" value="Malonyl-Coenzyme A Acyl Carrier Protein, domain 2"/>
    <property type="match status" value="1"/>
</dbReference>
<dbReference type="InterPro" id="IPR014043">
    <property type="entry name" value="Acyl_transferase_dom"/>
</dbReference>
<dbReference type="PROSITE" id="PS52004">
    <property type="entry name" value="KS3_2"/>
    <property type="match status" value="1"/>
</dbReference>
<dbReference type="SUPFAM" id="SSF47336">
    <property type="entry name" value="ACP-like"/>
    <property type="match status" value="2"/>
</dbReference>
<comment type="function">
    <text evidence="9">Involved in production of the polyketide antibiotic thailandamide.</text>
</comment>
<keyword evidence="5" id="KW-0597">Phosphoprotein</keyword>
<dbReference type="SUPFAM" id="SSF56801">
    <property type="entry name" value="Acetyl-CoA synthetase-like"/>
    <property type="match status" value="1"/>
</dbReference>
<dbReference type="Gene3D" id="3.90.180.10">
    <property type="entry name" value="Medium-chain alcohol dehydrogenases, catalytic domain"/>
    <property type="match status" value="1"/>
</dbReference>
<reference evidence="14 15" key="2">
    <citation type="submission" date="2019-01" db="EMBL/GenBank/DDBJ databases">
        <title>Motilimonas pumilus sp. nov., isolated from the gut of sea cucumber (Apostichopus japonicus).</title>
        <authorList>
            <person name="Wang F.-Q."/>
            <person name="Ren L.-H."/>
            <person name="Lin Y.-W."/>
            <person name="Sun G.-H."/>
            <person name="Du Z.-J."/>
            <person name="Zhao J.-X."/>
            <person name="Liu X.-J."/>
            <person name="Liu L.-J."/>
        </authorList>
    </citation>
    <scope>NUCLEOTIDE SEQUENCE [LARGE SCALE GENOMIC DNA]</scope>
    <source>
        <strain evidence="14 15">PLHSC7-2</strain>
    </source>
</reference>
<dbReference type="UniPathway" id="UPA00094"/>
<dbReference type="Gene3D" id="3.10.129.110">
    <property type="entry name" value="Polyketide synthase dehydratase"/>
    <property type="match status" value="1"/>
</dbReference>
<dbReference type="FunFam" id="3.40.366.10:FF:000002">
    <property type="entry name" value="Probable polyketide synthase 2"/>
    <property type="match status" value="1"/>
</dbReference>
<dbReference type="Pfam" id="PF13193">
    <property type="entry name" value="AMP-binding_C"/>
    <property type="match status" value="1"/>
</dbReference>
<dbReference type="InterPro" id="IPR036291">
    <property type="entry name" value="NAD(P)-bd_dom_sf"/>
</dbReference>
<dbReference type="Gene3D" id="3.40.47.10">
    <property type="match status" value="1"/>
</dbReference>
<evidence type="ECO:0000256" key="2">
    <source>
        <dbReference type="ARBA" id="ARBA00005194"/>
    </source>
</evidence>
<dbReference type="PROSITE" id="PS00606">
    <property type="entry name" value="KS3_1"/>
    <property type="match status" value="1"/>
</dbReference>
<comment type="similarity">
    <text evidence="3">Belongs to the short-chain dehydrogenases/reductases (SDR) family.</text>
</comment>
<dbReference type="InterPro" id="IPR020841">
    <property type="entry name" value="PKS_Beta-ketoAc_synthase_dom"/>
</dbReference>
<protein>
    <submittedName>
        <fullName evidence="14">Amino acid adenylation domain-containing protein</fullName>
    </submittedName>
</protein>
<dbReference type="PANTHER" id="PTHR43775">
    <property type="entry name" value="FATTY ACID SYNTHASE"/>
    <property type="match status" value="1"/>
</dbReference>
<dbReference type="FunFam" id="3.40.50.980:FF:000001">
    <property type="entry name" value="Non-ribosomal peptide synthetase"/>
    <property type="match status" value="1"/>
</dbReference>
<dbReference type="SMART" id="SM00826">
    <property type="entry name" value="PKS_DH"/>
    <property type="match status" value="1"/>
</dbReference>
<evidence type="ECO:0000256" key="10">
    <source>
        <dbReference type="PROSITE-ProRule" id="PRU01363"/>
    </source>
</evidence>
<dbReference type="InterPro" id="IPR050091">
    <property type="entry name" value="PKS_NRPS_Biosynth_Enz"/>
</dbReference>
<dbReference type="InterPro" id="IPR049551">
    <property type="entry name" value="PKS_DH_C"/>
</dbReference>
<feature type="domain" description="Carrier" evidence="11">
    <location>
        <begin position="2033"/>
        <end position="2108"/>
    </location>
</feature>
<dbReference type="SUPFAM" id="SSF53901">
    <property type="entry name" value="Thiolase-like"/>
    <property type="match status" value="1"/>
</dbReference>
<dbReference type="InterPro" id="IPR045851">
    <property type="entry name" value="AMP-bd_C_sf"/>
</dbReference>
<dbReference type="Pfam" id="PF00668">
    <property type="entry name" value="Condensation"/>
    <property type="match status" value="1"/>
</dbReference>
<dbReference type="Pfam" id="PF16197">
    <property type="entry name" value="KAsynt_C_assoc"/>
    <property type="match status" value="1"/>
</dbReference>
<dbReference type="PROSITE" id="PS00012">
    <property type="entry name" value="PHOSPHOPANTETHEINE"/>
    <property type="match status" value="1"/>
</dbReference>
<dbReference type="InterPro" id="IPR016036">
    <property type="entry name" value="Malonyl_transacylase_ACP-bd"/>
</dbReference>
<evidence type="ECO:0000256" key="6">
    <source>
        <dbReference type="ARBA" id="ARBA00022679"/>
    </source>
</evidence>
<evidence type="ECO:0000256" key="5">
    <source>
        <dbReference type="ARBA" id="ARBA00022553"/>
    </source>
</evidence>
<dbReference type="PROSITE" id="PS50075">
    <property type="entry name" value="CARRIER"/>
    <property type="match status" value="2"/>
</dbReference>
<dbReference type="InterPro" id="IPR020807">
    <property type="entry name" value="PKS_DH"/>
</dbReference>
<dbReference type="Pfam" id="PF00109">
    <property type="entry name" value="ketoacyl-synt"/>
    <property type="match status" value="1"/>
</dbReference>
<dbReference type="GO" id="GO:0031177">
    <property type="term" value="F:phosphopantetheine binding"/>
    <property type="evidence" value="ECO:0007669"/>
    <property type="project" value="InterPro"/>
</dbReference>
<dbReference type="InterPro" id="IPR029058">
    <property type="entry name" value="AB_hydrolase_fold"/>
</dbReference>
<feature type="domain" description="PKS/mFAS DH" evidence="13">
    <location>
        <begin position="932"/>
        <end position="1201"/>
    </location>
</feature>
<dbReference type="OrthoDB" id="9778690at2"/>
<keyword evidence="15" id="KW-1185">Reference proteome</keyword>
<accession>A0A418YGH2</accession>
<evidence type="ECO:0000313" key="15">
    <source>
        <dbReference type="Proteomes" id="UP000283255"/>
    </source>
</evidence>
<dbReference type="InterPro" id="IPR014030">
    <property type="entry name" value="Ketoacyl_synth_N"/>
</dbReference>
<dbReference type="InterPro" id="IPR020806">
    <property type="entry name" value="PKS_PP-bd"/>
</dbReference>
<feature type="domain" description="Ketosynthase family 3 (KS3)" evidence="12">
    <location>
        <begin position="19"/>
        <end position="447"/>
    </location>
</feature>
<dbReference type="InterPro" id="IPR023213">
    <property type="entry name" value="CAT-like_dom_sf"/>
</dbReference>
<dbReference type="Gene3D" id="3.30.300.30">
    <property type="match status" value="1"/>
</dbReference>
<dbReference type="Gene3D" id="3.40.50.720">
    <property type="entry name" value="NAD(P)-binding Rossmann-like Domain"/>
    <property type="match status" value="3"/>
</dbReference>
<dbReference type="InterPro" id="IPR018201">
    <property type="entry name" value="Ketoacyl_synth_AS"/>
</dbReference>
<keyword evidence="6" id="KW-0808">Transferase</keyword>
<dbReference type="InterPro" id="IPR016039">
    <property type="entry name" value="Thiolase-like"/>
</dbReference>
<comment type="cofactor">
    <cofactor evidence="1">
        <name>pantetheine 4'-phosphate</name>
        <dbReference type="ChEBI" id="CHEBI:47942"/>
    </cofactor>
</comment>
<dbReference type="FunFam" id="3.40.47.10:FF:000019">
    <property type="entry name" value="Polyketide synthase type I"/>
    <property type="match status" value="1"/>
</dbReference>
<dbReference type="CDD" id="cd00833">
    <property type="entry name" value="PKS"/>
    <property type="match status" value="1"/>
</dbReference>
<dbReference type="PROSITE" id="PS52019">
    <property type="entry name" value="PKS_MFAS_DH"/>
    <property type="match status" value="1"/>
</dbReference>
<dbReference type="InterPro" id="IPR049552">
    <property type="entry name" value="PKS_DH_N"/>
</dbReference>
<dbReference type="GO" id="GO:0071770">
    <property type="term" value="P:DIM/DIP cell wall layer assembly"/>
    <property type="evidence" value="ECO:0007669"/>
    <property type="project" value="TreeGrafter"/>
</dbReference>
<keyword evidence="7" id="KW-0677">Repeat</keyword>
<evidence type="ECO:0000256" key="4">
    <source>
        <dbReference type="ARBA" id="ARBA00022450"/>
    </source>
</evidence>
<dbReference type="Gene3D" id="3.40.50.1820">
    <property type="entry name" value="alpha/beta hydrolase"/>
    <property type="match status" value="1"/>
</dbReference>
<dbReference type="SMART" id="SM00827">
    <property type="entry name" value="PKS_AT"/>
    <property type="match status" value="1"/>
</dbReference>
<evidence type="ECO:0000313" key="14">
    <source>
        <dbReference type="EMBL" id="RJG48710.1"/>
    </source>
</evidence>
<gene>
    <name evidence="14" type="ORF">D1Z90_07575</name>
</gene>
<dbReference type="Gene3D" id="3.30.559.10">
    <property type="entry name" value="Chloramphenicol acetyltransferase-like domain"/>
    <property type="match status" value="1"/>
</dbReference>
<dbReference type="InterPro" id="IPR042104">
    <property type="entry name" value="PKS_dehydratase_sf"/>
</dbReference>
<dbReference type="FunFam" id="1.10.1200.10:FF:000005">
    <property type="entry name" value="Nonribosomal peptide synthetase 1"/>
    <property type="match status" value="1"/>
</dbReference>
<dbReference type="InterPro" id="IPR042099">
    <property type="entry name" value="ANL_N_sf"/>
</dbReference>
<evidence type="ECO:0000256" key="3">
    <source>
        <dbReference type="ARBA" id="ARBA00006484"/>
    </source>
</evidence>
<dbReference type="InterPro" id="IPR016035">
    <property type="entry name" value="Acyl_Trfase/lysoPLipase"/>
</dbReference>
<dbReference type="InterPro" id="IPR013968">
    <property type="entry name" value="PKS_KR"/>
</dbReference>
<dbReference type="SUPFAM" id="SSF55048">
    <property type="entry name" value="Probable ACP-binding domain of malonyl-CoA ACP transacylase"/>
    <property type="match status" value="1"/>
</dbReference>
<evidence type="ECO:0000256" key="8">
    <source>
        <dbReference type="ARBA" id="ARBA00029443"/>
    </source>
</evidence>